<accession>A0A815YAZ8</accession>
<keyword evidence="4" id="KW-1185">Reference proteome</keyword>
<name>A0A815YAZ8_9BILA</name>
<protein>
    <recommendedName>
        <fullName evidence="5">Tetratricopeptide repeat protein</fullName>
    </recommendedName>
</protein>
<sequence length="298" mass="34496">MNLQRSFCILFFVGDEMWCVELASSEEENARSVELTNYLKQQVGEICDLWTLGDFLMKMGEYKHAEIYYKLLEKNVKLDEHRAQIYNRLGIIRREQGEMRLAIEYFEKAVDIAPQESEVHTAASYNSQTIKIDGKQLPKLFLNKALKSVDIITKSLSATNISAPILCHNIGHNAYQSRDYDLANEHYQQALNIMMESELTYLLEISVVQNNLGAVEYAKQKYTEANTYFDMATSTLQQLTLKHPWILEYVENSATALRKINACTQRSVICQQTRRNTDRLVTRKLTKRKLDDVDSIEQ</sequence>
<gene>
    <name evidence="2" type="ORF">GPM918_LOCUS40190</name>
    <name evidence="3" type="ORF">SRO942_LOCUS41113</name>
</gene>
<dbReference type="InterPro" id="IPR019734">
    <property type="entry name" value="TPR_rpt"/>
</dbReference>
<dbReference type="AlphaFoldDB" id="A0A815YAZ8"/>
<dbReference type="SMART" id="SM00028">
    <property type="entry name" value="TPR"/>
    <property type="match status" value="3"/>
</dbReference>
<comment type="caution">
    <text evidence="2">The sequence shown here is derived from an EMBL/GenBank/DDBJ whole genome shotgun (WGS) entry which is preliminary data.</text>
</comment>
<dbReference type="Gene3D" id="1.25.40.10">
    <property type="entry name" value="Tetratricopeptide repeat domain"/>
    <property type="match status" value="2"/>
</dbReference>
<dbReference type="SUPFAM" id="SSF48452">
    <property type="entry name" value="TPR-like"/>
    <property type="match status" value="1"/>
</dbReference>
<organism evidence="2 4">
    <name type="scientific">Didymodactylos carnosus</name>
    <dbReference type="NCBI Taxonomy" id="1234261"/>
    <lineage>
        <taxon>Eukaryota</taxon>
        <taxon>Metazoa</taxon>
        <taxon>Spiralia</taxon>
        <taxon>Gnathifera</taxon>
        <taxon>Rotifera</taxon>
        <taxon>Eurotatoria</taxon>
        <taxon>Bdelloidea</taxon>
        <taxon>Philodinida</taxon>
        <taxon>Philodinidae</taxon>
        <taxon>Didymodactylos</taxon>
    </lineage>
</organism>
<dbReference type="EMBL" id="CAJNOQ010029298">
    <property type="protein sequence ID" value="CAF1567788.1"/>
    <property type="molecule type" value="Genomic_DNA"/>
</dbReference>
<dbReference type="Proteomes" id="UP000681722">
    <property type="component" value="Unassembled WGS sequence"/>
</dbReference>
<reference evidence="2" key="1">
    <citation type="submission" date="2021-02" db="EMBL/GenBank/DDBJ databases">
        <authorList>
            <person name="Nowell W R."/>
        </authorList>
    </citation>
    <scope>NUCLEOTIDE SEQUENCE</scope>
</reference>
<evidence type="ECO:0000256" key="1">
    <source>
        <dbReference type="PROSITE-ProRule" id="PRU00339"/>
    </source>
</evidence>
<dbReference type="Proteomes" id="UP000663829">
    <property type="component" value="Unassembled WGS sequence"/>
</dbReference>
<proteinExistence type="predicted"/>
<dbReference type="PROSITE" id="PS50293">
    <property type="entry name" value="TPR_REGION"/>
    <property type="match status" value="1"/>
</dbReference>
<dbReference type="OrthoDB" id="10419068at2759"/>
<evidence type="ECO:0008006" key="5">
    <source>
        <dbReference type="Google" id="ProtNLM"/>
    </source>
</evidence>
<dbReference type="InterPro" id="IPR011990">
    <property type="entry name" value="TPR-like_helical_dom_sf"/>
</dbReference>
<evidence type="ECO:0000313" key="2">
    <source>
        <dbReference type="EMBL" id="CAF1567788.1"/>
    </source>
</evidence>
<dbReference type="Pfam" id="PF13424">
    <property type="entry name" value="TPR_12"/>
    <property type="match status" value="2"/>
</dbReference>
<evidence type="ECO:0000313" key="3">
    <source>
        <dbReference type="EMBL" id="CAF4430242.1"/>
    </source>
</evidence>
<evidence type="ECO:0000313" key="4">
    <source>
        <dbReference type="Proteomes" id="UP000663829"/>
    </source>
</evidence>
<dbReference type="EMBL" id="CAJOBC010095100">
    <property type="protein sequence ID" value="CAF4430242.1"/>
    <property type="molecule type" value="Genomic_DNA"/>
</dbReference>
<feature type="repeat" description="TPR" evidence="1">
    <location>
        <begin position="83"/>
        <end position="116"/>
    </location>
</feature>
<dbReference type="PROSITE" id="PS50005">
    <property type="entry name" value="TPR"/>
    <property type="match status" value="1"/>
</dbReference>
<keyword evidence="1" id="KW-0802">TPR repeat</keyword>